<evidence type="ECO:0000313" key="2">
    <source>
        <dbReference type="Proteomes" id="UP001172155"/>
    </source>
</evidence>
<dbReference type="Proteomes" id="UP001172155">
    <property type="component" value="Unassembled WGS sequence"/>
</dbReference>
<proteinExistence type="predicted"/>
<sequence>MSDQDIPAVVDNDPFEKICDDPDVILVVGPNKVPIGVDTRCLRRGSKVFNAMFKPPWMESTRLSNDPDSPTDLALPEDDAQAMHHVCCIIHHRNDLVPAVFSASDILQIAVVVDKYDMLTALKYAAGGWLETRPEAETPEAEAILSMGNLLAAAYLFRDPKQFRSIAFQLMFGYSGTYRELRRTLSLSAFLAPRSPGKPR</sequence>
<dbReference type="AlphaFoldDB" id="A0AA40K5W8"/>
<comment type="caution">
    <text evidence="1">The sequence shown here is derived from an EMBL/GenBank/DDBJ whole genome shotgun (WGS) entry which is preliminary data.</text>
</comment>
<gene>
    <name evidence="1" type="ORF">B0T18DRAFT_324978</name>
</gene>
<dbReference type="EMBL" id="JAUKUD010000004">
    <property type="protein sequence ID" value="KAK0747105.1"/>
    <property type="molecule type" value="Genomic_DNA"/>
</dbReference>
<organism evidence="1 2">
    <name type="scientific">Schizothecium vesticola</name>
    <dbReference type="NCBI Taxonomy" id="314040"/>
    <lineage>
        <taxon>Eukaryota</taxon>
        <taxon>Fungi</taxon>
        <taxon>Dikarya</taxon>
        <taxon>Ascomycota</taxon>
        <taxon>Pezizomycotina</taxon>
        <taxon>Sordariomycetes</taxon>
        <taxon>Sordariomycetidae</taxon>
        <taxon>Sordariales</taxon>
        <taxon>Schizotheciaceae</taxon>
        <taxon>Schizothecium</taxon>
    </lineage>
</organism>
<reference evidence="1" key="1">
    <citation type="submission" date="2023-06" db="EMBL/GenBank/DDBJ databases">
        <title>Genome-scale phylogeny and comparative genomics of the fungal order Sordariales.</title>
        <authorList>
            <consortium name="Lawrence Berkeley National Laboratory"/>
            <person name="Hensen N."/>
            <person name="Bonometti L."/>
            <person name="Westerberg I."/>
            <person name="Brannstrom I.O."/>
            <person name="Guillou S."/>
            <person name="Cros-Aarteil S."/>
            <person name="Calhoun S."/>
            <person name="Haridas S."/>
            <person name="Kuo A."/>
            <person name="Mondo S."/>
            <person name="Pangilinan J."/>
            <person name="Riley R."/>
            <person name="LaButti K."/>
            <person name="Andreopoulos B."/>
            <person name="Lipzen A."/>
            <person name="Chen C."/>
            <person name="Yanf M."/>
            <person name="Daum C."/>
            <person name="Ng V."/>
            <person name="Clum A."/>
            <person name="Steindorff A."/>
            <person name="Ohm R."/>
            <person name="Martin F."/>
            <person name="Silar P."/>
            <person name="Natvig D."/>
            <person name="Lalanne C."/>
            <person name="Gautier V."/>
            <person name="Ament-velasquez S.L."/>
            <person name="Kruys A."/>
            <person name="Hutchinson M.I."/>
            <person name="Powell A.J."/>
            <person name="Barry K."/>
            <person name="Miller A.N."/>
            <person name="Grigoriev I.V."/>
            <person name="Debuchy R."/>
            <person name="Gladieux P."/>
            <person name="Thoren M.H."/>
            <person name="Johannesson H."/>
        </authorList>
    </citation>
    <scope>NUCLEOTIDE SEQUENCE</scope>
    <source>
        <strain evidence="1">SMH3187-1</strain>
    </source>
</reference>
<protein>
    <submittedName>
        <fullName evidence="1">Btb/poz-like protein</fullName>
    </submittedName>
</protein>
<dbReference type="Gene3D" id="3.30.710.10">
    <property type="entry name" value="Potassium Channel Kv1.1, Chain A"/>
    <property type="match status" value="1"/>
</dbReference>
<keyword evidence="2" id="KW-1185">Reference proteome</keyword>
<evidence type="ECO:0000313" key="1">
    <source>
        <dbReference type="EMBL" id="KAK0747105.1"/>
    </source>
</evidence>
<name>A0AA40K5W8_9PEZI</name>
<dbReference type="InterPro" id="IPR011333">
    <property type="entry name" value="SKP1/BTB/POZ_sf"/>
</dbReference>
<accession>A0AA40K5W8</accession>